<comment type="pathway">
    <text evidence="8">Amino-acid metabolism; tryptophan metabolism.</text>
</comment>
<dbReference type="Pfam" id="PF02770">
    <property type="entry name" value="Acyl-CoA_dh_M"/>
    <property type="match status" value="1"/>
</dbReference>
<organism evidence="15 16">
    <name type="scientific">Polaribacter irgensii 23-P</name>
    <dbReference type="NCBI Taxonomy" id="313594"/>
    <lineage>
        <taxon>Bacteria</taxon>
        <taxon>Pseudomonadati</taxon>
        <taxon>Bacteroidota</taxon>
        <taxon>Flavobacteriia</taxon>
        <taxon>Flavobacteriales</taxon>
        <taxon>Flavobacteriaceae</taxon>
    </lineage>
</organism>
<keyword evidence="6 11" id="KW-0560">Oxidoreductase</keyword>
<evidence type="ECO:0000256" key="1">
    <source>
        <dbReference type="ARBA" id="ARBA00001974"/>
    </source>
</evidence>
<dbReference type="InterPro" id="IPR046373">
    <property type="entry name" value="Acyl-CoA_Oxase/DH_mid-dom_sf"/>
</dbReference>
<protein>
    <recommendedName>
        <fullName evidence="9">glutaryl-CoA dehydrogenase (ETF)</fullName>
        <ecNumber evidence="9">1.3.8.6</ecNumber>
    </recommendedName>
</protein>
<comment type="caution">
    <text evidence="15">The sequence shown here is derived from an EMBL/GenBank/DDBJ whole genome shotgun (WGS) entry which is preliminary data.</text>
</comment>
<proteinExistence type="inferred from homology"/>
<keyword evidence="5" id="KW-0809">Transit peptide</keyword>
<dbReference type="OrthoDB" id="9802867at2"/>
<dbReference type="InterPro" id="IPR036250">
    <property type="entry name" value="AcylCo_DH-like_C"/>
</dbReference>
<dbReference type="InterPro" id="IPR006089">
    <property type="entry name" value="Acyl-CoA_DH_CS"/>
</dbReference>
<evidence type="ECO:0000256" key="7">
    <source>
        <dbReference type="ARBA" id="ARBA00037899"/>
    </source>
</evidence>
<sequence length="388" mass="43374">MKQHTDYYDIDSYFTEEQLLIRNATRAWVHRDIKPTIEYYTQTASTSKDWSKQLAAIGGYGLIIPTEYGGFGMDYLSYGLMMQELERGDTAIRVMSSIQTSLVMYSIWQFGSEEQKQKYLPLLASGELLGSFGLTEPNFGSNASDMHCNFKIVEDKIIINGSKLWIGNASHADIAIVWAKNEQNKVQGIIVETANISNFTTAKIENKWSFRASNTGELTFDNSALDKGQLLEKSASIKDAYSCLNIGRYAVAWGSLGIALDCYETALQYANERIQFGKPIASYQLIQKKLAEMITEITKAQLLSYQLAVLMDAQKATHAQISMAKRNNVAMAQEVAKEARQILGGMGITGEYPIMRHLMNLETLITYQGTHEMHLLITGKDITGINAI</sequence>
<evidence type="ECO:0000313" key="16">
    <source>
        <dbReference type="Proteomes" id="UP000003053"/>
    </source>
</evidence>
<evidence type="ECO:0000256" key="10">
    <source>
        <dbReference type="ARBA" id="ARBA00049493"/>
    </source>
</evidence>
<dbReference type="AlphaFoldDB" id="A4C0J0"/>
<evidence type="ECO:0000313" key="15">
    <source>
        <dbReference type="EMBL" id="EAR12933.1"/>
    </source>
</evidence>
<dbReference type="PANTHER" id="PTHR42807">
    <property type="entry name" value="GLUTARYL-COA DEHYDROGENASE, MITOCHONDRIAL"/>
    <property type="match status" value="1"/>
</dbReference>
<keyword evidence="3 11" id="KW-0285">Flavoprotein</keyword>
<evidence type="ECO:0000256" key="6">
    <source>
        <dbReference type="ARBA" id="ARBA00023002"/>
    </source>
</evidence>
<evidence type="ECO:0000259" key="14">
    <source>
        <dbReference type="Pfam" id="PF02771"/>
    </source>
</evidence>
<dbReference type="Pfam" id="PF00441">
    <property type="entry name" value="Acyl-CoA_dh_1"/>
    <property type="match status" value="1"/>
</dbReference>
<evidence type="ECO:0000259" key="12">
    <source>
        <dbReference type="Pfam" id="PF00441"/>
    </source>
</evidence>
<comment type="cofactor">
    <cofactor evidence="1 11">
        <name>FAD</name>
        <dbReference type="ChEBI" id="CHEBI:57692"/>
    </cofactor>
</comment>
<dbReference type="Gene3D" id="1.20.140.10">
    <property type="entry name" value="Butyryl-CoA Dehydrogenase, subunit A, domain 3"/>
    <property type="match status" value="1"/>
</dbReference>
<gene>
    <name evidence="15" type="ORF">PI23P_09905</name>
</gene>
<dbReference type="InterPro" id="IPR052033">
    <property type="entry name" value="Glutaryl-CoA_DH_mitochondrial"/>
</dbReference>
<evidence type="ECO:0000256" key="9">
    <source>
        <dbReference type="ARBA" id="ARBA00039033"/>
    </source>
</evidence>
<dbReference type="FunFam" id="1.10.540.10:FF:000026">
    <property type="entry name" value="Acyl-CoA dehydrogenase medium chain"/>
    <property type="match status" value="1"/>
</dbReference>
<dbReference type="SUPFAM" id="SSF47203">
    <property type="entry name" value="Acyl-CoA dehydrogenase C-terminal domain-like"/>
    <property type="match status" value="1"/>
</dbReference>
<evidence type="ECO:0000256" key="8">
    <source>
        <dbReference type="ARBA" id="ARBA00037927"/>
    </source>
</evidence>
<dbReference type="InterPro" id="IPR009075">
    <property type="entry name" value="AcylCo_DH/oxidase_C"/>
</dbReference>
<dbReference type="GO" id="GO:0046949">
    <property type="term" value="P:fatty-acyl-CoA biosynthetic process"/>
    <property type="evidence" value="ECO:0007669"/>
    <property type="project" value="TreeGrafter"/>
</dbReference>
<dbReference type="HOGENOM" id="CLU_018204_8_0_10"/>
<dbReference type="InterPro" id="IPR037069">
    <property type="entry name" value="AcylCoA_DH/ox_N_sf"/>
</dbReference>
<keyword evidence="16" id="KW-1185">Reference proteome</keyword>
<evidence type="ECO:0000256" key="2">
    <source>
        <dbReference type="ARBA" id="ARBA00009347"/>
    </source>
</evidence>
<evidence type="ECO:0000256" key="3">
    <source>
        <dbReference type="ARBA" id="ARBA00022630"/>
    </source>
</evidence>
<evidence type="ECO:0000259" key="13">
    <source>
        <dbReference type="Pfam" id="PF02770"/>
    </source>
</evidence>
<dbReference type="EMBL" id="AAOG01000002">
    <property type="protein sequence ID" value="EAR12933.1"/>
    <property type="molecule type" value="Genomic_DNA"/>
</dbReference>
<comment type="similarity">
    <text evidence="2 11">Belongs to the acyl-CoA dehydrogenase family.</text>
</comment>
<feature type="domain" description="Acyl-CoA dehydrogenase/oxidase C-terminal" evidence="12">
    <location>
        <begin position="240"/>
        <end position="381"/>
    </location>
</feature>
<dbReference type="Proteomes" id="UP000003053">
    <property type="component" value="Unassembled WGS sequence"/>
</dbReference>
<keyword evidence="4 11" id="KW-0274">FAD</keyword>
<dbReference type="Gene3D" id="2.40.110.10">
    <property type="entry name" value="Butyryl-CoA Dehydrogenase, subunit A, domain 2"/>
    <property type="match status" value="1"/>
</dbReference>
<comment type="catalytic activity">
    <reaction evidence="10">
        <text>glutaryl-CoA + oxidized [electron-transfer flavoprotein] + 2 H(+) = (2E)-butenoyl-CoA + reduced [electron-transfer flavoprotein] + CO2</text>
        <dbReference type="Rhea" id="RHEA:13389"/>
        <dbReference type="Rhea" id="RHEA-COMP:10685"/>
        <dbReference type="Rhea" id="RHEA-COMP:10686"/>
        <dbReference type="ChEBI" id="CHEBI:15378"/>
        <dbReference type="ChEBI" id="CHEBI:16526"/>
        <dbReference type="ChEBI" id="CHEBI:57332"/>
        <dbReference type="ChEBI" id="CHEBI:57378"/>
        <dbReference type="ChEBI" id="CHEBI:57692"/>
        <dbReference type="ChEBI" id="CHEBI:58307"/>
        <dbReference type="EC" id="1.3.8.6"/>
    </reaction>
</comment>
<feature type="domain" description="Acyl-CoA oxidase/dehydrogenase middle" evidence="13">
    <location>
        <begin position="131"/>
        <end position="222"/>
    </location>
</feature>
<reference evidence="15 16" key="1">
    <citation type="submission" date="2006-02" db="EMBL/GenBank/DDBJ databases">
        <authorList>
            <person name="Murray A."/>
            <person name="Staley J."/>
            <person name="Ferriera S."/>
            <person name="Johnson J."/>
            <person name="Kravitz S."/>
            <person name="Halpern A."/>
            <person name="Remington K."/>
            <person name="Beeson K."/>
            <person name="Tran B."/>
            <person name="Rogers Y.-H."/>
            <person name="Friedman R."/>
            <person name="Venter J.C."/>
        </authorList>
    </citation>
    <scope>NUCLEOTIDE SEQUENCE [LARGE SCALE GENOMIC DNA]</scope>
    <source>
        <strain evidence="15 16">23-P</strain>
    </source>
</reference>
<name>A4C0J0_9FLAO</name>
<dbReference type="Gene3D" id="1.10.540.10">
    <property type="entry name" value="Acyl-CoA dehydrogenase/oxidase, N-terminal domain"/>
    <property type="match status" value="1"/>
</dbReference>
<dbReference type="InterPro" id="IPR013786">
    <property type="entry name" value="AcylCoA_DH/ox_N"/>
</dbReference>
<dbReference type="eggNOG" id="COG1960">
    <property type="taxonomic scope" value="Bacteria"/>
</dbReference>
<dbReference type="RefSeq" id="WP_004570601.1">
    <property type="nucleotide sequence ID" value="NZ_CH724148.1"/>
</dbReference>
<dbReference type="GO" id="GO:0050660">
    <property type="term" value="F:flavin adenine dinucleotide binding"/>
    <property type="evidence" value="ECO:0007669"/>
    <property type="project" value="InterPro"/>
</dbReference>
<feature type="domain" description="Acyl-CoA dehydrogenase/oxidase N-terminal" evidence="14">
    <location>
        <begin position="15"/>
        <end position="127"/>
    </location>
</feature>
<dbReference type="STRING" id="313594.PI23P_09905"/>
<dbReference type="EC" id="1.3.8.6" evidence="9"/>
<comment type="pathway">
    <text evidence="7">Amino-acid metabolism; lysine degradation.</text>
</comment>
<evidence type="ECO:0000256" key="11">
    <source>
        <dbReference type="RuleBase" id="RU362125"/>
    </source>
</evidence>
<dbReference type="SUPFAM" id="SSF56645">
    <property type="entry name" value="Acyl-CoA dehydrogenase NM domain-like"/>
    <property type="match status" value="1"/>
</dbReference>
<evidence type="ECO:0000256" key="4">
    <source>
        <dbReference type="ARBA" id="ARBA00022827"/>
    </source>
</evidence>
<dbReference type="GO" id="GO:0004361">
    <property type="term" value="F:glutaryl-CoA dehydrogenase activity"/>
    <property type="evidence" value="ECO:0007669"/>
    <property type="project" value="UniProtKB-EC"/>
</dbReference>
<dbReference type="PROSITE" id="PS00073">
    <property type="entry name" value="ACYL_COA_DH_2"/>
    <property type="match status" value="1"/>
</dbReference>
<dbReference type="Pfam" id="PF02771">
    <property type="entry name" value="Acyl-CoA_dh_N"/>
    <property type="match status" value="1"/>
</dbReference>
<dbReference type="InterPro" id="IPR006091">
    <property type="entry name" value="Acyl-CoA_Oxase/DH_mid-dom"/>
</dbReference>
<accession>A4C0J0</accession>
<dbReference type="InterPro" id="IPR009100">
    <property type="entry name" value="AcylCoA_DH/oxidase_NM_dom_sf"/>
</dbReference>
<dbReference type="GO" id="GO:0000062">
    <property type="term" value="F:fatty-acyl-CoA binding"/>
    <property type="evidence" value="ECO:0007669"/>
    <property type="project" value="TreeGrafter"/>
</dbReference>
<dbReference type="PANTHER" id="PTHR42807:SF1">
    <property type="entry name" value="GLUTARYL-COA DEHYDROGENASE, MITOCHONDRIAL"/>
    <property type="match status" value="1"/>
</dbReference>
<dbReference type="GO" id="GO:0033539">
    <property type="term" value="P:fatty acid beta-oxidation using acyl-CoA dehydrogenase"/>
    <property type="evidence" value="ECO:0007669"/>
    <property type="project" value="TreeGrafter"/>
</dbReference>
<evidence type="ECO:0000256" key="5">
    <source>
        <dbReference type="ARBA" id="ARBA00022946"/>
    </source>
</evidence>